<evidence type="ECO:0000256" key="3">
    <source>
        <dbReference type="ARBA" id="ARBA00022989"/>
    </source>
</evidence>
<evidence type="ECO:0000256" key="2">
    <source>
        <dbReference type="ARBA" id="ARBA00022692"/>
    </source>
</evidence>
<dbReference type="SUPFAM" id="SSF141322">
    <property type="entry name" value="NfeD domain-like"/>
    <property type="match status" value="1"/>
</dbReference>
<evidence type="ECO:0000256" key="1">
    <source>
        <dbReference type="ARBA" id="ARBA00004141"/>
    </source>
</evidence>
<dbReference type="InterPro" id="IPR029045">
    <property type="entry name" value="ClpP/crotonase-like_dom_sf"/>
</dbReference>
<evidence type="ECO:0000259" key="8">
    <source>
        <dbReference type="Pfam" id="PF25145"/>
    </source>
</evidence>
<dbReference type="InterPro" id="IPR012340">
    <property type="entry name" value="NA-bd_OB-fold"/>
</dbReference>
<feature type="domain" description="NfeD1b N-terminal" evidence="8">
    <location>
        <begin position="35"/>
        <end position="221"/>
    </location>
</feature>
<feature type="transmembrane region" description="Helical" evidence="5">
    <location>
        <begin position="283"/>
        <end position="301"/>
    </location>
</feature>
<dbReference type="InterPro" id="IPR052165">
    <property type="entry name" value="Membrane_assoc_protease"/>
</dbReference>
<comment type="subcellular location">
    <subcellularLocation>
        <location evidence="1">Membrane</location>
        <topology evidence="1">Multi-pass membrane protein</topology>
    </subcellularLocation>
</comment>
<feature type="domain" description="NfeD integral membrane" evidence="7">
    <location>
        <begin position="239"/>
        <end position="353"/>
    </location>
</feature>
<reference evidence="9" key="1">
    <citation type="submission" date="2020-06" db="EMBL/GenBank/DDBJ databases">
        <title>Insight into the genomes of haloalkaliphilic bacilli from Kenyan soda lakes.</title>
        <authorList>
            <person name="Mwirichia R."/>
            <person name="Villamizar G.C."/>
            <person name="Poehlein A."/>
            <person name="Mugweru J."/>
            <person name="Kipnyargis A."/>
            <person name="Kiplimo D."/>
            <person name="Orwa P."/>
            <person name="Daniel R."/>
        </authorList>
    </citation>
    <scope>NUCLEOTIDE SEQUENCE</scope>
    <source>
        <strain evidence="9">B1096_S55</strain>
    </source>
</reference>
<evidence type="ECO:0000256" key="5">
    <source>
        <dbReference type="SAM" id="Phobius"/>
    </source>
</evidence>
<keyword evidence="4 5" id="KW-0472">Membrane</keyword>
<dbReference type="Gene3D" id="2.40.50.140">
    <property type="entry name" value="Nucleic acid-binding proteins"/>
    <property type="match status" value="1"/>
</dbReference>
<dbReference type="SUPFAM" id="SSF52096">
    <property type="entry name" value="ClpP/crotonase"/>
    <property type="match status" value="1"/>
</dbReference>
<dbReference type="InterPro" id="IPR056739">
    <property type="entry name" value="NfeD_membrane"/>
</dbReference>
<sequence>MKVFKLLFYSSLFLLAIVLMIAPPKAESGGQGDLVYVIPVEKEVERGLEAFLNRSIQTAEEAGADHIVFEVHTPGGFVDAAGNIASLVRNTEVPTTAFIVGDALSAGAYISLNANEIVMAPGTRMGSAAVIDGSGNAAEDKAQSAWLASMREAAELNDRDPVYALAMADETIDISEYGAGEGNLLTLTPSQAMEVGYAEATVENREELLEYLNMEQAEVRETEITFAEQIARFVTNPIIIPILLSIGSLGLVLELYSPGFGVPGIMGASALFLYFFGHLVAGFAGWEAIILFGIGVVLIVLEVFSPSFGILGVLGIGAILASLVISSFSLMNILLSVVIAVIVTIIASIIFFKYASYKGPFRRVILTDQTNTEQGYVSNKNRHDIIGEIGEALTILRPSGTALLNDERLDVVSEGGYIEQGRKVKVISATGSRIVVREVAGEDLKRTKTEEEDK</sequence>
<proteinExistence type="predicted"/>
<dbReference type="Proteomes" id="UP001057753">
    <property type="component" value="Unassembled WGS sequence"/>
</dbReference>
<name>A0A9Q4B1S1_SALAG</name>
<keyword evidence="2 5" id="KW-0812">Transmembrane</keyword>
<gene>
    <name evidence="9" type="ORF">HXA33_09495</name>
</gene>
<dbReference type="InterPro" id="IPR002810">
    <property type="entry name" value="NfeD-like_C"/>
</dbReference>
<protein>
    <submittedName>
        <fullName evidence="9">Nodulation protein NfeD</fullName>
    </submittedName>
</protein>
<dbReference type="PANTHER" id="PTHR33507:SF3">
    <property type="entry name" value="INNER MEMBRANE PROTEIN YBBJ"/>
    <property type="match status" value="1"/>
</dbReference>
<feature type="transmembrane region" description="Helical" evidence="5">
    <location>
        <begin position="334"/>
        <end position="355"/>
    </location>
</feature>
<dbReference type="CDD" id="cd07021">
    <property type="entry name" value="Clp_protease_NfeD_like"/>
    <property type="match status" value="1"/>
</dbReference>
<keyword evidence="3 5" id="KW-1133">Transmembrane helix</keyword>
<organism evidence="9 10">
    <name type="scientific">Salipaludibacillus agaradhaerens</name>
    <name type="common">Bacillus agaradhaerens</name>
    <dbReference type="NCBI Taxonomy" id="76935"/>
    <lineage>
        <taxon>Bacteria</taxon>
        <taxon>Bacillati</taxon>
        <taxon>Bacillota</taxon>
        <taxon>Bacilli</taxon>
        <taxon>Bacillales</taxon>
        <taxon>Bacillaceae</taxon>
    </lineage>
</organism>
<dbReference type="PANTHER" id="PTHR33507">
    <property type="entry name" value="INNER MEMBRANE PROTEIN YBBJ"/>
    <property type="match status" value="1"/>
</dbReference>
<dbReference type="Pfam" id="PF25145">
    <property type="entry name" value="NfeD1b_N"/>
    <property type="match status" value="1"/>
</dbReference>
<feature type="domain" description="NfeD-like C-terminal" evidence="6">
    <location>
        <begin position="383"/>
        <end position="437"/>
    </location>
</feature>
<dbReference type="GO" id="GO:0005886">
    <property type="term" value="C:plasma membrane"/>
    <property type="evidence" value="ECO:0007669"/>
    <property type="project" value="TreeGrafter"/>
</dbReference>
<keyword evidence="10" id="KW-1185">Reference proteome</keyword>
<evidence type="ECO:0000256" key="4">
    <source>
        <dbReference type="ARBA" id="ARBA00023136"/>
    </source>
</evidence>
<dbReference type="Pfam" id="PF01957">
    <property type="entry name" value="NfeD"/>
    <property type="match status" value="1"/>
</dbReference>
<comment type="caution">
    <text evidence="9">The sequence shown here is derived from an EMBL/GenBank/DDBJ whole genome shotgun (WGS) entry which is preliminary data.</text>
</comment>
<evidence type="ECO:0000313" key="10">
    <source>
        <dbReference type="Proteomes" id="UP001057753"/>
    </source>
</evidence>
<accession>A0A9Q4B1S1</accession>
<dbReference type="Gene3D" id="3.90.226.10">
    <property type="entry name" value="2-enoyl-CoA Hydratase, Chain A, domain 1"/>
    <property type="match status" value="1"/>
</dbReference>
<evidence type="ECO:0000259" key="6">
    <source>
        <dbReference type="Pfam" id="PF01957"/>
    </source>
</evidence>
<dbReference type="EMBL" id="JABXYM010000001">
    <property type="protein sequence ID" value="MCR6096788.1"/>
    <property type="molecule type" value="Genomic_DNA"/>
</dbReference>
<feature type="transmembrane region" description="Helical" evidence="5">
    <location>
        <begin position="308"/>
        <end position="328"/>
    </location>
</feature>
<evidence type="ECO:0000259" key="7">
    <source>
        <dbReference type="Pfam" id="PF24961"/>
    </source>
</evidence>
<dbReference type="Pfam" id="PF24961">
    <property type="entry name" value="NfeD_membrane"/>
    <property type="match status" value="1"/>
</dbReference>
<feature type="transmembrane region" description="Helical" evidence="5">
    <location>
        <begin position="233"/>
        <end position="253"/>
    </location>
</feature>
<evidence type="ECO:0000313" key="9">
    <source>
        <dbReference type="EMBL" id="MCR6096788.1"/>
    </source>
</evidence>
<dbReference type="InterPro" id="IPR056738">
    <property type="entry name" value="NfeD1b_N"/>
</dbReference>
<dbReference type="RefSeq" id="WP_257821300.1">
    <property type="nucleotide sequence ID" value="NZ_JABXYM010000001.1"/>
</dbReference>
<dbReference type="AlphaFoldDB" id="A0A9Q4B1S1"/>